<evidence type="ECO:0000256" key="1">
    <source>
        <dbReference type="SAM" id="MobiDB-lite"/>
    </source>
</evidence>
<sequence length="86" mass="10184">MQQQQRPQQMPSNTQYDYSMHPPSNDYPNDMHSQQQQQQQPLSDQHSNIDSLVPYQLGSINYGEDIDDEEPDEDYEPETLDVDKRR</sequence>
<feature type="compositionally biased region" description="Polar residues" evidence="1">
    <location>
        <begin position="41"/>
        <end position="50"/>
    </location>
</feature>
<feature type="compositionally biased region" description="Low complexity" evidence="1">
    <location>
        <begin position="1"/>
        <end position="11"/>
    </location>
</feature>
<evidence type="ECO:0000313" key="2">
    <source>
        <dbReference type="EMBL" id="AAP06367.1"/>
    </source>
</evidence>
<proteinExistence type="evidence at transcript level"/>
<dbReference type="AlphaFoldDB" id="Q86E90"/>
<protein>
    <submittedName>
        <fullName evidence="2">Clone ZZD732 mRNA sequence</fullName>
    </submittedName>
</protein>
<name>Q86E90_SCHJA</name>
<feature type="compositionally biased region" description="Acidic residues" evidence="1">
    <location>
        <begin position="64"/>
        <end position="80"/>
    </location>
</feature>
<accession>Q86E90</accession>
<organism evidence="2">
    <name type="scientific">Schistosoma japonicum</name>
    <name type="common">Blood fluke</name>
    <dbReference type="NCBI Taxonomy" id="6182"/>
    <lineage>
        <taxon>Eukaryota</taxon>
        <taxon>Metazoa</taxon>
        <taxon>Spiralia</taxon>
        <taxon>Lophotrochozoa</taxon>
        <taxon>Platyhelminthes</taxon>
        <taxon>Trematoda</taxon>
        <taxon>Digenea</taxon>
        <taxon>Strigeidida</taxon>
        <taxon>Schistosomatoidea</taxon>
        <taxon>Schistosomatidae</taxon>
        <taxon>Schistosoma</taxon>
    </lineage>
</organism>
<reference evidence="2" key="1">
    <citation type="journal article" date="2003" name="Nat. Genet.">
        <title>Evolutionary and biomedical implications of a Schistosoma japonicum complementary DNA resource.</title>
        <authorList>
            <person name="Hu W."/>
            <person name="Yan Q."/>
            <person name="Shen D.K."/>
            <person name="Liu F."/>
            <person name="Zhu Z.D."/>
            <person name="Song H.D."/>
            <person name="Xu X.R."/>
            <person name="Wang Z.J."/>
            <person name="Rong Y.P."/>
            <person name="Zeng L.C."/>
            <person name="Wu J."/>
            <person name="Zhang X."/>
            <person name="Wang J.J."/>
            <person name="Xu X.N."/>
            <person name="Wang S.Y."/>
            <person name="Fu G."/>
            <person name="Zhang X.L."/>
            <person name="Wang Z.Q."/>
            <person name="Brindley P.J."/>
            <person name="McManus D.P."/>
            <person name="Xue C.L."/>
            <person name="Feng Z."/>
            <person name="Chen Z."/>
            <person name="Han Z.G."/>
        </authorList>
    </citation>
    <scope>NUCLEOTIDE SEQUENCE</scope>
</reference>
<feature type="region of interest" description="Disordered" evidence="1">
    <location>
        <begin position="1"/>
        <end position="86"/>
    </location>
</feature>
<dbReference type="EMBL" id="AY223330">
    <property type="protein sequence ID" value="AAP06367.1"/>
    <property type="molecule type" value="mRNA"/>
</dbReference>